<comment type="caution">
    <text evidence="1">The sequence shown here is derived from an EMBL/GenBank/DDBJ whole genome shotgun (WGS) entry which is preliminary data.</text>
</comment>
<dbReference type="GeneID" id="59293095"/>
<dbReference type="InterPro" id="IPR051523">
    <property type="entry name" value="KISH_domain"/>
</dbReference>
<evidence type="ECO:0000313" key="2">
    <source>
        <dbReference type="Proteomes" id="UP000578531"/>
    </source>
</evidence>
<dbReference type="Proteomes" id="UP000578531">
    <property type="component" value="Unassembled WGS sequence"/>
</dbReference>
<sequence>MLMQPFRRLWTGIVMGELLDVLRKNGKELNLYYARVFGIFWKCARVGERLSPYVSLCCVVMAVVAIIENGRIERAKDVKARGHGDFKEGV</sequence>
<name>A0A8H6FJB5_9LECA</name>
<dbReference type="OrthoDB" id="10034655at2759"/>
<proteinExistence type="predicted"/>
<protein>
    <submittedName>
        <fullName evidence="1">Uncharacterized protein</fullName>
    </submittedName>
</protein>
<dbReference type="PANTHER" id="PTHR13229">
    <property type="entry name" value="PROTEIN KISH-A"/>
    <property type="match status" value="1"/>
</dbReference>
<dbReference type="EMBL" id="JACCJC010000071">
    <property type="protein sequence ID" value="KAF6229598.1"/>
    <property type="molecule type" value="Genomic_DNA"/>
</dbReference>
<organism evidence="1 2">
    <name type="scientific">Letharia columbiana</name>
    <dbReference type="NCBI Taxonomy" id="112416"/>
    <lineage>
        <taxon>Eukaryota</taxon>
        <taxon>Fungi</taxon>
        <taxon>Dikarya</taxon>
        <taxon>Ascomycota</taxon>
        <taxon>Pezizomycotina</taxon>
        <taxon>Lecanoromycetes</taxon>
        <taxon>OSLEUM clade</taxon>
        <taxon>Lecanoromycetidae</taxon>
        <taxon>Lecanorales</taxon>
        <taxon>Lecanorineae</taxon>
        <taxon>Parmeliaceae</taxon>
        <taxon>Letharia</taxon>
    </lineage>
</organism>
<keyword evidence="2" id="KW-1185">Reference proteome</keyword>
<dbReference type="RefSeq" id="XP_037159790.1">
    <property type="nucleotide sequence ID" value="XM_037313333.1"/>
</dbReference>
<dbReference type="AlphaFoldDB" id="A0A8H6FJB5"/>
<gene>
    <name evidence="1" type="ORF">HO173_011453</name>
</gene>
<evidence type="ECO:0000313" key="1">
    <source>
        <dbReference type="EMBL" id="KAF6229598.1"/>
    </source>
</evidence>
<accession>A0A8H6FJB5</accession>
<reference evidence="1 2" key="1">
    <citation type="journal article" date="2020" name="Genomics">
        <title>Complete, high-quality genomes from long-read metagenomic sequencing of two wolf lichen thalli reveals enigmatic genome architecture.</title>
        <authorList>
            <person name="McKenzie S.K."/>
            <person name="Walston R.F."/>
            <person name="Allen J.L."/>
        </authorList>
    </citation>
    <scope>NUCLEOTIDE SEQUENCE [LARGE SCALE GENOMIC DNA]</scope>
    <source>
        <strain evidence="1">WasteWater2</strain>
    </source>
</reference>